<feature type="repeat" description="WD" evidence="3">
    <location>
        <begin position="554"/>
        <end position="585"/>
    </location>
</feature>
<dbReference type="InterPro" id="IPR036322">
    <property type="entry name" value="WD40_repeat_dom_sf"/>
</dbReference>
<dbReference type="GeneID" id="7845256"/>
<dbReference type="KEGG" id="tet:TTHERM_00242519"/>
<evidence type="ECO:0000256" key="1">
    <source>
        <dbReference type="ARBA" id="ARBA00022574"/>
    </source>
</evidence>
<evidence type="ECO:0000256" key="4">
    <source>
        <dbReference type="SAM" id="MobiDB-lite"/>
    </source>
</evidence>
<dbReference type="Gene3D" id="2.130.10.10">
    <property type="entry name" value="YVTN repeat-like/Quinoprotein amine dehydrogenase"/>
    <property type="match status" value="2"/>
</dbReference>
<dbReference type="PANTHER" id="PTHR19848:SF8">
    <property type="entry name" value="F-BOX AND WD REPEAT DOMAIN CONTAINING 7"/>
    <property type="match status" value="1"/>
</dbReference>
<dbReference type="InterPro" id="IPR001680">
    <property type="entry name" value="WD40_rpt"/>
</dbReference>
<accession>A4VCU7</accession>
<dbReference type="PROSITE" id="PS50082">
    <property type="entry name" value="WD_REPEATS_2"/>
    <property type="match status" value="4"/>
</dbReference>
<dbReference type="InterPro" id="IPR015943">
    <property type="entry name" value="WD40/YVTN_repeat-like_dom_sf"/>
</dbReference>
<evidence type="ECO:0000256" key="2">
    <source>
        <dbReference type="ARBA" id="ARBA00022737"/>
    </source>
</evidence>
<dbReference type="PANTHER" id="PTHR19848">
    <property type="entry name" value="WD40 REPEAT PROTEIN"/>
    <property type="match status" value="1"/>
</dbReference>
<feature type="repeat" description="WD" evidence="3">
    <location>
        <begin position="679"/>
        <end position="724"/>
    </location>
</feature>
<feature type="region of interest" description="Disordered" evidence="4">
    <location>
        <begin position="271"/>
        <end position="295"/>
    </location>
</feature>
<gene>
    <name evidence="5" type="ORF">TTHERM_00242519</name>
</gene>
<dbReference type="PROSITE" id="PS50294">
    <property type="entry name" value="WD_REPEATS_REGION"/>
    <property type="match status" value="2"/>
</dbReference>
<organism evidence="5 6">
    <name type="scientific">Tetrahymena thermophila (strain SB210)</name>
    <dbReference type="NCBI Taxonomy" id="312017"/>
    <lineage>
        <taxon>Eukaryota</taxon>
        <taxon>Sar</taxon>
        <taxon>Alveolata</taxon>
        <taxon>Ciliophora</taxon>
        <taxon>Intramacronucleata</taxon>
        <taxon>Oligohymenophorea</taxon>
        <taxon>Hymenostomatida</taxon>
        <taxon>Tetrahymenina</taxon>
        <taxon>Tetrahymenidae</taxon>
        <taxon>Tetrahymena</taxon>
    </lineage>
</organism>
<dbReference type="AlphaFoldDB" id="A4VCU7"/>
<dbReference type="OrthoDB" id="295882at2759"/>
<dbReference type="InParanoid" id="A4VCU7"/>
<dbReference type="Proteomes" id="UP000009168">
    <property type="component" value="Unassembled WGS sequence"/>
</dbReference>
<keyword evidence="2" id="KW-0677">Repeat</keyword>
<keyword evidence="6" id="KW-1185">Reference proteome</keyword>
<feature type="compositionally biased region" description="Low complexity" evidence="4">
    <location>
        <begin position="277"/>
        <end position="290"/>
    </location>
</feature>
<dbReference type="HOGENOM" id="CLU_329163_0_0_1"/>
<feature type="repeat" description="WD" evidence="3">
    <location>
        <begin position="597"/>
        <end position="637"/>
    </location>
</feature>
<dbReference type="CDD" id="cd00200">
    <property type="entry name" value="WD40"/>
    <property type="match status" value="1"/>
</dbReference>
<reference evidence="6" key="1">
    <citation type="journal article" date="2006" name="PLoS Biol.">
        <title>Macronuclear genome sequence of the ciliate Tetrahymena thermophila, a model eukaryote.</title>
        <authorList>
            <person name="Eisen J.A."/>
            <person name="Coyne R.S."/>
            <person name="Wu M."/>
            <person name="Wu D."/>
            <person name="Thiagarajan M."/>
            <person name="Wortman J.R."/>
            <person name="Badger J.H."/>
            <person name="Ren Q."/>
            <person name="Amedeo P."/>
            <person name="Jones K.M."/>
            <person name="Tallon L.J."/>
            <person name="Delcher A.L."/>
            <person name="Salzberg S.L."/>
            <person name="Silva J.C."/>
            <person name="Haas B.J."/>
            <person name="Majoros W.H."/>
            <person name="Farzad M."/>
            <person name="Carlton J.M."/>
            <person name="Smith R.K. Jr."/>
            <person name="Garg J."/>
            <person name="Pearlman R.E."/>
            <person name="Karrer K.M."/>
            <person name="Sun L."/>
            <person name="Manning G."/>
            <person name="Elde N.C."/>
            <person name="Turkewitz A.P."/>
            <person name="Asai D.J."/>
            <person name="Wilkes D.E."/>
            <person name="Wang Y."/>
            <person name="Cai H."/>
            <person name="Collins K."/>
            <person name="Stewart B.A."/>
            <person name="Lee S.R."/>
            <person name="Wilamowska K."/>
            <person name="Weinberg Z."/>
            <person name="Ruzzo W.L."/>
            <person name="Wloga D."/>
            <person name="Gaertig J."/>
            <person name="Frankel J."/>
            <person name="Tsao C.-C."/>
            <person name="Gorovsky M.A."/>
            <person name="Keeling P.J."/>
            <person name="Waller R.F."/>
            <person name="Patron N.J."/>
            <person name="Cherry J.M."/>
            <person name="Stover N.A."/>
            <person name="Krieger C.J."/>
            <person name="del Toro C."/>
            <person name="Ryder H.F."/>
            <person name="Williamson S.C."/>
            <person name="Barbeau R.A."/>
            <person name="Hamilton E.P."/>
            <person name="Orias E."/>
        </authorList>
    </citation>
    <scope>NUCLEOTIDE SEQUENCE [LARGE SCALE GENOMIC DNA]</scope>
    <source>
        <strain evidence="6">SB210</strain>
    </source>
</reference>
<dbReference type="InterPro" id="IPR019775">
    <property type="entry name" value="WD40_repeat_CS"/>
</dbReference>
<name>A4VCU7_TETTS</name>
<dbReference type="STRING" id="312017.A4VCU7"/>
<dbReference type="eggNOG" id="KOG0274">
    <property type="taxonomic scope" value="Eukaryota"/>
</dbReference>
<sequence length="805" mass="92023">MSKQLVLFKCPVQGHDPSMQDSVCLDNQCQSRGLVCDKCSASNHSNHYKLPLANFVDQYRECQNLSNIEQQMDNDTKSLQSMQAEIKGHLQSFMKTIQDEVLKTLERLQTQFDSDVQQIQSMKAAEQRYTQILKDIERKNIANAQEAQRKVTELVLKVQLQPNKRFQLFSVNEEGFQKIKTTLRNTMSAKENVYTETTKIAKDTQRYLDGVYRFLSATLQKGSNFNQPMHSGTFGQFGQTVNHNEPEQFKLTSELNPPTANFILENQNNQSLNGQRSFSNNASSHNFHSSLPQNNMSRVDEQLPSGMLTNNNSVNINNRNTMYNHSSPTKVKNTSTIFGKGVSQSLSRQFNTRQMDQPINGIDNPVKQLHEFERNNENIFFQQQTGNNKSPSPFREEIHIQNSPLRSVGPSKSKTSNYFKQDVNMPAGTQALDQGYDRSFSLTNNIGKANTQLINAAHNQYFGEGPAIQMNPNTSRSMNQIMDQYNSSSSHSLNQLNNQRVPYAAINSNRVWWKSHDLPVRDIVFIDNDKIASASDDCTIKLWEKIEGKLLTTLTGHQRPVTSLAYHFTGRILASGSTDRTVKIWRPVPTWQCVHTFKGHNDIVRSLTFLNERTLYSGSLDSTVKVWDLEKGIFIRSLENEMLQKVHCMLLLQNKSLLVGYDKQICAWDLKSNQIIKNVSAHNSPVVRLIFVKSRRNDQPLIISGGRDSSVKIWEASTLIMLRSIEETFPITDIVYLSEIDCIAVSLVGQRLDGKIAVWNLNNLRKVRDIFDNPSAAYRLQYDENYRLLYSCHENRLVEYCRLQI</sequence>
<proteinExistence type="predicted"/>
<dbReference type="SUPFAM" id="SSF50978">
    <property type="entry name" value="WD40 repeat-like"/>
    <property type="match status" value="1"/>
</dbReference>
<dbReference type="PRINTS" id="PR00320">
    <property type="entry name" value="GPROTEINBRPT"/>
</dbReference>
<evidence type="ECO:0000256" key="3">
    <source>
        <dbReference type="PROSITE-ProRule" id="PRU00221"/>
    </source>
</evidence>
<dbReference type="SMART" id="SM00320">
    <property type="entry name" value="WD40"/>
    <property type="match status" value="5"/>
</dbReference>
<dbReference type="EMBL" id="GG662443">
    <property type="protein sequence ID" value="EDK31369.2"/>
    <property type="molecule type" value="Genomic_DNA"/>
</dbReference>
<dbReference type="PROSITE" id="PS00678">
    <property type="entry name" value="WD_REPEATS_1"/>
    <property type="match status" value="2"/>
</dbReference>
<feature type="repeat" description="WD" evidence="3">
    <location>
        <begin position="513"/>
        <end position="553"/>
    </location>
</feature>
<evidence type="ECO:0000313" key="6">
    <source>
        <dbReference type="Proteomes" id="UP000009168"/>
    </source>
</evidence>
<dbReference type="RefSeq" id="XP_001471042.2">
    <property type="nucleotide sequence ID" value="XM_001470992.2"/>
</dbReference>
<keyword evidence="1 3" id="KW-0853">WD repeat</keyword>
<protein>
    <submittedName>
        <fullName evidence="5">WD domain, G-beta repeat protein</fullName>
    </submittedName>
</protein>
<dbReference type="Pfam" id="PF00400">
    <property type="entry name" value="WD40"/>
    <property type="match status" value="4"/>
</dbReference>
<dbReference type="InterPro" id="IPR020472">
    <property type="entry name" value="WD40_PAC1"/>
</dbReference>
<evidence type="ECO:0000313" key="5">
    <source>
        <dbReference type="EMBL" id="EDK31369.2"/>
    </source>
</evidence>